<gene>
    <name evidence="1" type="ORF">LMG9964_06481</name>
</gene>
<accession>A0A6J5KGP5</accession>
<dbReference type="Proteomes" id="UP000494102">
    <property type="component" value="Unassembled WGS sequence"/>
</dbReference>
<sequence>MHVPCHTWSMQSRPSHVGNLSPEFCPLLKKTLTYCFYGRPAYRFDYDREMRAGQWAPCIVVFEPAIERNGVLLHPFDTGAFLSKRYELWIPSQFDLCDFELPLRCEAAGKFVRAFYGTNENYWVGKTLTG</sequence>
<evidence type="ECO:0000313" key="2">
    <source>
        <dbReference type="Proteomes" id="UP000494102"/>
    </source>
</evidence>
<name>A0A6J5KGP5_9BURK</name>
<dbReference type="AlphaFoldDB" id="A0A6J5KGP5"/>
<proteinExistence type="predicted"/>
<dbReference type="EMBL" id="CADILN010000018">
    <property type="protein sequence ID" value="CAB4052791.1"/>
    <property type="molecule type" value="Genomic_DNA"/>
</dbReference>
<evidence type="ECO:0000313" key="1">
    <source>
        <dbReference type="EMBL" id="CAB4052791.1"/>
    </source>
</evidence>
<reference evidence="1 2" key="1">
    <citation type="submission" date="2020-04" db="EMBL/GenBank/DDBJ databases">
        <authorList>
            <person name="De Canck E."/>
        </authorList>
    </citation>
    <scope>NUCLEOTIDE SEQUENCE [LARGE SCALE GENOMIC DNA]</scope>
    <source>
        <strain evidence="1 2">LMG 9964</strain>
    </source>
</reference>
<protein>
    <submittedName>
        <fullName evidence="1">Uncharacterized protein</fullName>
    </submittedName>
</protein>
<organism evidence="1 2">
    <name type="scientific">Paraburkholderia phenoliruptrix</name>
    <dbReference type="NCBI Taxonomy" id="252970"/>
    <lineage>
        <taxon>Bacteria</taxon>
        <taxon>Pseudomonadati</taxon>
        <taxon>Pseudomonadota</taxon>
        <taxon>Betaproteobacteria</taxon>
        <taxon>Burkholderiales</taxon>
        <taxon>Burkholderiaceae</taxon>
        <taxon>Paraburkholderia</taxon>
    </lineage>
</organism>